<reference evidence="1 2" key="1">
    <citation type="journal article" date="2015" name="Genome Announc.">
        <title>Complete Genome Sequence of Methylobacterium aquaticum Strain 22A, Isolated from Racomitrium japonicum Moss.</title>
        <authorList>
            <person name="Tani A."/>
            <person name="Ogura Y."/>
            <person name="Hayashi T."/>
            <person name="Kimbara K."/>
        </authorList>
    </citation>
    <scope>NUCLEOTIDE SEQUENCE [LARGE SCALE GENOMIC DNA]</scope>
    <source>
        <strain evidence="1 2">MA-22A</strain>
    </source>
</reference>
<dbReference type="AlphaFoldDB" id="A0A0C6F359"/>
<dbReference type="Proteomes" id="UP000061432">
    <property type="component" value="Chromosome"/>
</dbReference>
<proteinExistence type="predicted"/>
<name>A0A0C6F359_9HYPH</name>
<dbReference type="KEGG" id="maqu:Maq22A_c20220"/>
<sequence>MASPSTPATGPAAPGLLAGMLRLWHEHNRRLAQVGALPL</sequence>
<accession>A0A0C6F359</accession>
<dbReference type="PATRIC" id="fig|270351.10.peg.3903"/>
<reference evidence="2" key="2">
    <citation type="submission" date="2015-01" db="EMBL/GenBank/DDBJ databases">
        <title>Complete genome sequence of Methylobacterium aquaticum strain 22A.</title>
        <authorList>
            <person name="Tani A."/>
            <person name="Ogura Y."/>
            <person name="Hayashi T."/>
        </authorList>
    </citation>
    <scope>NUCLEOTIDE SEQUENCE [LARGE SCALE GENOMIC DNA]</scope>
    <source>
        <strain evidence="2">MA-22A</strain>
    </source>
</reference>
<organism evidence="1 2">
    <name type="scientific">Methylobacterium aquaticum</name>
    <dbReference type="NCBI Taxonomy" id="270351"/>
    <lineage>
        <taxon>Bacteria</taxon>
        <taxon>Pseudomonadati</taxon>
        <taxon>Pseudomonadota</taxon>
        <taxon>Alphaproteobacteria</taxon>
        <taxon>Hyphomicrobiales</taxon>
        <taxon>Methylobacteriaceae</taxon>
        <taxon>Methylobacterium</taxon>
    </lineage>
</organism>
<protein>
    <submittedName>
        <fullName evidence="1">Uncharacterized protein</fullName>
    </submittedName>
</protein>
<evidence type="ECO:0000313" key="2">
    <source>
        <dbReference type="Proteomes" id="UP000061432"/>
    </source>
</evidence>
<evidence type="ECO:0000313" key="1">
    <source>
        <dbReference type="EMBL" id="BAQ47091.1"/>
    </source>
</evidence>
<dbReference type="EMBL" id="AP014704">
    <property type="protein sequence ID" value="BAQ47091.1"/>
    <property type="molecule type" value="Genomic_DNA"/>
</dbReference>
<gene>
    <name evidence="1" type="ORF">Maq22A_c20220</name>
</gene>